<sequence>MSTERAEFDVVIVGAGPAGLALAHTLSRTGRRVRVLESADAVGGRMRTLRSDGYLIDTGAEMIASAGYPATWSLIRDLGLSTAEVPRVPHPMALWRAGRSHPRVGHPAGLLTGAGLSVAARLDLARLLAWGTRERARFDPERPAHTPVGHLSVAEALRSYHPEVGEYLVKPLAAGFFGWDSATTAAAPVLAHLFATGGAAGLRTYRDGMDTLARRLADQLDVVTGCHVREVAHRHDAHGRPVGVRVNYDGGSLDAERAVLAVPAPVATRLYPTAPADERAFLKTCDYAPMLRISLALDRPLAVRPGRGDFATLIPHTHDTELAVVTADHRKHPGRVPEGRGLVSLIPTPATTKHLLAQPDSVAVERLTARAERYVPGLRAALVAATVHRFPHGLPEVTPRALALHTQFTTRPVRAVDYAGDWLALRPCSEGAFSTAQTTAARVCEPVTDAVAVPGGGRPS</sequence>
<keyword evidence="3" id="KW-1185">Reference proteome</keyword>
<dbReference type="EMBL" id="BAABDD010000032">
    <property type="protein sequence ID" value="GAA3761136.1"/>
    <property type="molecule type" value="Genomic_DNA"/>
</dbReference>
<dbReference type="RefSeq" id="WP_344975714.1">
    <property type="nucleotide sequence ID" value="NZ_BAABDD010000032.1"/>
</dbReference>
<evidence type="ECO:0000313" key="2">
    <source>
        <dbReference type="EMBL" id="GAA3761136.1"/>
    </source>
</evidence>
<comment type="caution">
    <text evidence="2">The sequence shown here is derived from an EMBL/GenBank/DDBJ whole genome shotgun (WGS) entry which is preliminary data.</text>
</comment>
<dbReference type="InterPro" id="IPR050464">
    <property type="entry name" value="Zeta_carotene_desat/Oxidored"/>
</dbReference>
<dbReference type="Pfam" id="PF01593">
    <property type="entry name" value="Amino_oxidase"/>
    <property type="match status" value="1"/>
</dbReference>
<dbReference type="PANTHER" id="PTHR42923">
    <property type="entry name" value="PROTOPORPHYRINOGEN OXIDASE"/>
    <property type="match status" value="1"/>
</dbReference>
<dbReference type="Proteomes" id="UP001500908">
    <property type="component" value="Unassembled WGS sequence"/>
</dbReference>
<dbReference type="InterPro" id="IPR002937">
    <property type="entry name" value="Amino_oxidase"/>
</dbReference>
<proteinExistence type="predicted"/>
<dbReference type="Gene3D" id="3.90.660.20">
    <property type="entry name" value="Protoporphyrinogen oxidase, mitochondrial, domain 2"/>
    <property type="match status" value="1"/>
</dbReference>
<accession>A0ABP7GB84</accession>
<organism evidence="2 3">
    <name type="scientific">Salinactinospora qingdaonensis</name>
    <dbReference type="NCBI Taxonomy" id="702744"/>
    <lineage>
        <taxon>Bacteria</taxon>
        <taxon>Bacillati</taxon>
        <taxon>Actinomycetota</taxon>
        <taxon>Actinomycetes</taxon>
        <taxon>Streptosporangiales</taxon>
        <taxon>Nocardiopsidaceae</taxon>
        <taxon>Salinactinospora</taxon>
    </lineage>
</organism>
<evidence type="ECO:0000313" key="3">
    <source>
        <dbReference type="Proteomes" id="UP001500908"/>
    </source>
</evidence>
<reference evidence="3" key="1">
    <citation type="journal article" date="2019" name="Int. J. Syst. Evol. Microbiol.">
        <title>The Global Catalogue of Microorganisms (GCM) 10K type strain sequencing project: providing services to taxonomists for standard genome sequencing and annotation.</title>
        <authorList>
            <consortium name="The Broad Institute Genomics Platform"/>
            <consortium name="The Broad Institute Genome Sequencing Center for Infectious Disease"/>
            <person name="Wu L."/>
            <person name="Ma J."/>
        </authorList>
    </citation>
    <scope>NUCLEOTIDE SEQUENCE [LARGE SCALE GENOMIC DNA]</scope>
    <source>
        <strain evidence="3">JCM 17137</strain>
    </source>
</reference>
<evidence type="ECO:0000259" key="1">
    <source>
        <dbReference type="Pfam" id="PF01593"/>
    </source>
</evidence>
<dbReference type="Gene3D" id="1.10.3110.10">
    <property type="entry name" value="protoporphyrinogen ix oxidase, domain 3"/>
    <property type="match status" value="1"/>
</dbReference>
<dbReference type="PANTHER" id="PTHR42923:SF46">
    <property type="entry name" value="AMINE OXIDASE"/>
    <property type="match status" value="1"/>
</dbReference>
<protein>
    <submittedName>
        <fullName evidence="2">Protoporphyrinogen oxidase</fullName>
    </submittedName>
</protein>
<dbReference type="InterPro" id="IPR036188">
    <property type="entry name" value="FAD/NAD-bd_sf"/>
</dbReference>
<dbReference type="Gene3D" id="3.50.50.60">
    <property type="entry name" value="FAD/NAD(P)-binding domain"/>
    <property type="match status" value="1"/>
</dbReference>
<name>A0ABP7GB84_9ACTN</name>
<dbReference type="SUPFAM" id="SSF54373">
    <property type="entry name" value="FAD-linked reductases, C-terminal domain"/>
    <property type="match status" value="1"/>
</dbReference>
<feature type="domain" description="Amine oxidase" evidence="1">
    <location>
        <begin position="18"/>
        <end position="443"/>
    </location>
</feature>
<dbReference type="PRINTS" id="PR00419">
    <property type="entry name" value="ADXRDTASE"/>
</dbReference>
<gene>
    <name evidence="2" type="primary">hemG_2</name>
    <name evidence="2" type="ORF">GCM10022402_43660</name>
</gene>
<dbReference type="SUPFAM" id="SSF51905">
    <property type="entry name" value="FAD/NAD(P)-binding domain"/>
    <property type="match status" value="1"/>
</dbReference>